<organism evidence="9 10">
    <name type="scientific">Chitinophaga polysaccharea</name>
    <dbReference type="NCBI Taxonomy" id="1293035"/>
    <lineage>
        <taxon>Bacteria</taxon>
        <taxon>Pseudomonadati</taxon>
        <taxon>Bacteroidota</taxon>
        <taxon>Chitinophagia</taxon>
        <taxon>Chitinophagales</taxon>
        <taxon>Chitinophagaceae</taxon>
        <taxon>Chitinophaga</taxon>
    </lineage>
</organism>
<name>A0A561PGT4_9BACT</name>
<protein>
    <submittedName>
        <fullName evidence="9">Putative outer membrane starch-binding protein</fullName>
    </submittedName>
</protein>
<dbReference type="GO" id="GO:0009279">
    <property type="term" value="C:cell outer membrane"/>
    <property type="evidence" value="ECO:0007669"/>
    <property type="project" value="UniProtKB-SubCell"/>
</dbReference>
<evidence type="ECO:0000256" key="3">
    <source>
        <dbReference type="ARBA" id="ARBA00022729"/>
    </source>
</evidence>
<evidence type="ECO:0000256" key="4">
    <source>
        <dbReference type="ARBA" id="ARBA00023136"/>
    </source>
</evidence>
<keyword evidence="4" id="KW-0472">Membrane</keyword>
<gene>
    <name evidence="9" type="ORF">FHW36_107265</name>
</gene>
<dbReference type="RefSeq" id="WP_145672373.1">
    <property type="nucleotide sequence ID" value="NZ_VIWO01000007.1"/>
</dbReference>
<comment type="similarity">
    <text evidence="2">Belongs to the SusD family.</text>
</comment>
<dbReference type="AlphaFoldDB" id="A0A561PGT4"/>
<comment type="subcellular location">
    <subcellularLocation>
        <location evidence="1">Cell outer membrane</location>
    </subcellularLocation>
</comment>
<sequence length="609" mass="67611">MIRTIKLLVFLFVLQWCCSCNKNFLDLQPLDALSTVGGLASPNELRMYLNQFYQGTFPSQPTGIGGTGIAFDDASSDNMIFSAVNNRLNGVLAISNATAITEYKSIRGINYFLEHAGNAKGDTTLINRYRGEALFFRAYFYFGMVKKYGNVTWVNKVLPEDQELMQQPRDERTLIIDSVLSDLDKAVQLLPVQSNSASMRLHRDVALAFISRVALYEATWQKYHRAKNDAFYSPGISDAKITGYFTQAKVAAQQVVSGGKWSIYNTGRPLQDYADLFITTDLSANPEVLFWRKYNYNDNIGHSVSKYISTDGGDLGVTLSLVDDYLGIDGAPFTGAARQQAQEVYSNELLSSRRDPRLSQTVGIPGQPLKLGGVLVPAYPPLNQTGFNRSTTGFPLHKYLEYNNLPAVTDDNQSTAPAIIFRYAEVLLNYAEAVAELGGSAGEISAILQPLRSRAGMPALDADREYNTDAAYPFRTLSKTLQAVRRERRVELACEGFRMDDIFRWAAADELLTGKRPLGALFAGSDLDQQNKPGGFYSSALLYYDTAPAGKSINFYLSGSAGDALRYIDPYKNVLPSGYGFKSNRDYLLPVQDRMLQLTNGQWKQNPGW</sequence>
<dbReference type="Pfam" id="PF07980">
    <property type="entry name" value="SusD_RagB"/>
    <property type="match status" value="1"/>
</dbReference>
<dbReference type="InterPro" id="IPR012944">
    <property type="entry name" value="SusD_RagB_dom"/>
</dbReference>
<feature type="domain" description="RagB/SusD" evidence="7">
    <location>
        <begin position="294"/>
        <end position="609"/>
    </location>
</feature>
<evidence type="ECO:0000313" key="9">
    <source>
        <dbReference type="EMBL" id="TWF37337.1"/>
    </source>
</evidence>
<accession>A0A561PGT4</accession>
<evidence type="ECO:0000256" key="6">
    <source>
        <dbReference type="SAM" id="SignalP"/>
    </source>
</evidence>
<evidence type="ECO:0000259" key="7">
    <source>
        <dbReference type="Pfam" id="PF07980"/>
    </source>
</evidence>
<evidence type="ECO:0000256" key="2">
    <source>
        <dbReference type="ARBA" id="ARBA00006275"/>
    </source>
</evidence>
<evidence type="ECO:0000256" key="5">
    <source>
        <dbReference type="ARBA" id="ARBA00023237"/>
    </source>
</evidence>
<feature type="signal peptide" evidence="6">
    <location>
        <begin position="1"/>
        <end position="22"/>
    </location>
</feature>
<keyword evidence="3 6" id="KW-0732">Signal</keyword>
<reference evidence="9 10" key="1">
    <citation type="submission" date="2019-06" db="EMBL/GenBank/DDBJ databases">
        <title>Sorghum-associated microbial communities from plants grown in Nebraska, USA.</title>
        <authorList>
            <person name="Schachtman D."/>
        </authorList>
    </citation>
    <scope>NUCLEOTIDE SEQUENCE [LARGE SCALE GENOMIC DNA]</scope>
    <source>
        <strain evidence="9 10">1209</strain>
    </source>
</reference>
<dbReference type="Pfam" id="PF14322">
    <property type="entry name" value="SusD-like_3"/>
    <property type="match status" value="1"/>
</dbReference>
<evidence type="ECO:0000256" key="1">
    <source>
        <dbReference type="ARBA" id="ARBA00004442"/>
    </source>
</evidence>
<dbReference type="InterPro" id="IPR011990">
    <property type="entry name" value="TPR-like_helical_dom_sf"/>
</dbReference>
<dbReference type="InterPro" id="IPR033985">
    <property type="entry name" value="SusD-like_N"/>
</dbReference>
<dbReference type="SUPFAM" id="SSF48452">
    <property type="entry name" value="TPR-like"/>
    <property type="match status" value="1"/>
</dbReference>
<dbReference type="EMBL" id="VIWO01000007">
    <property type="protein sequence ID" value="TWF37337.1"/>
    <property type="molecule type" value="Genomic_DNA"/>
</dbReference>
<keyword evidence="10" id="KW-1185">Reference proteome</keyword>
<evidence type="ECO:0000313" key="10">
    <source>
        <dbReference type="Proteomes" id="UP000320811"/>
    </source>
</evidence>
<comment type="caution">
    <text evidence="9">The sequence shown here is derived from an EMBL/GenBank/DDBJ whole genome shotgun (WGS) entry which is preliminary data.</text>
</comment>
<keyword evidence="5" id="KW-0998">Cell outer membrane</keyword>
<dbReference type="Gene3D" id="1.25.40.390">
    <property type="match status" value="1"/>
</dbReference>
<proteinExistence type="inferred from homology"/>
<dbReference type="Proteomes" id="UP000320811">
    <property type="component" value="Unassembled WGS sequence"/>
</dbReference>
<evidence type="ECO:0000259" key="8">
    <source>
        <dbReference type="Pfam" id="PF14322"/>
    </source>
</evidence>
<feature type="domain" description="SusD-like N-terminal" evidence="8">
    <location>
        <begin position="24"/>
        <end position="215"/>
    </location>
</feature>
<dbReference type="OrthoDB" id="5694214at2"/>
<feature type="chain" id="PRO_5022155447" evidence="6">
    <location>
        <begin position="23"/>
        <end position="609"/>
    </location>
</feature>